<organism evidence="1 2">
    <name type="scientific">Agathobaculum faecis</name>
    <dbReference type="NCBI Taxonomy" id="2763013"/>
    <lineage>
        <taxon>Bacteria</taxon>
        <taxon>Bacillati</taxon>
        <taxon>Bacillota</taxon>
        <taxon>Clostridia</taxon>
        <taxon>Eubacteriales</taxon>
        <taxon>Butyricicoccaceae</taxon>
        <taxon>Agathobaculum</taxon>
    </lineage>
</organism>
<name>A0A923RV93_9FIRM</name>
<accession>A0A923RV93</accession>
<evidence type="ECO:0000313" key="1">
    <source>
        <dbReference type="EMBL" id="MBC5724694.1"/>
    </source>
</evidence>
<reference evidence="1" key="1">
    <citation type="submission" date="2020-08" db="EMBL/GenBank/DDBJ databases">
        <title>Genome public.</title>
        <authorList>
            <person name="Liu C."/>
            <person name="Sun Q."/>
        </authorList>
    </citation>
    <scope>NUCLEOTIDE SEQUENCE</scope>
    <source>
        <strain evidence="1">NSJ-28</strain>
    </source>
</reference>
<proteinExistence type="predicted"/>
<gene>
    <name evidence="1" type="ORF">H8S45_04370</name>
</gene>
<dbReference type="Proteomes" id="UP000606499">
    <property type="component" value="Unassembled WGS sequence"/>
</dbReference>
<dbReference type="AlphaFoldDB" id="A0A923RV93"/>
<comment type="caution">
    <text evidence="1">The sequence shown here is derived from an EMBL/GenBank/DDBJ whole genome shotgun (WGS) entry which is preliminary data.</text>
</comment>
<protein>
    <submittedName>
        <fullName evidence="1">Uncharacterized protein</fullName>
    </submittedName>
</protein>
<keyword evidence="2" id="KW-1185">Reference proteome</keyword>
<dbReference type="EMBL" id="JACOPL010000003">
    <property type="protein sequence ID" value="MBC5724694.1"/>
    <property type="molecule type" value="Genomic_DNA"/>
</dbReference>
<sequence>MRTIAGGGGVKEPSFKVSSIKKLEVPSGGSLYVGDYRMVAAAASSNRYQVLFPDYGFYIDVDYNNGSIISSSQFNKNHYNQNTKTLTWQYGDQSPMYGFK</sequence>
<dbReference type="RefSeq" id="WP_147573941.1">
    <property type="nucleotide sequence ID" value="NZ_JACOPL010000003.1"/>
</dbReference>
<evidence type="ECO:0000313" key="2">
    <source>
        <dbReference type="Proteomes" id="UP000606499"/>
    </source>
</evidence>